<dbReference type="Proteomes" id="UP001142489">
    <property type="component" value="Unassembled WGS sequence"/>
</dbReference>
<keyword evidence="1" id="KW-0812">Transmembrane</keyword>
<keyword evidence="1" id="KW-0472">Membrane</keyword>
<accession>A0A9Q0XY32</accession>
<keyword evidence="3" id="KW-1185">Reference proteome</keyword>
<comment type="caution">
    <text evidence="2">The sequence shown here is derived from an EMBL/GenBank/DDBJ whole genome shotgun (WGS) entry which is preliminary data.</text>
</comment>
<feature type="transmembrane region" description="Helical" evidence="1">
    <location>
        <begin position="118"/>
        <end position="141"/>
    </location>
</feature>
<organism evidence="2 3">
    <name type="scientific">Phrynocephalus forsythii</name>
    <dbReference type="NCBI Taxonomy" id="171643"/>
    <lineage>
        <taxon>Eukaryota</taxon>
        <taxon>Metazoa</taxon>
        <taxon>Chordata</taxon>
        <taxon>Craniata</taxon>
        <taxon>Vertebrata</taxon>
        <taxon>Euteleostomi</taxon>
        <taxon>Lepidosauria</taxon>
        <taxon>Squamata</taxon>
        <taxon>Bifurcata</taxon>
        <taxon>Unidentata</taxon>
        <taxon>Episquamata</taxon>
        <taxon>Toxicofera</taxon>
        <taxon>Iguania</taxon>
        <taxon>Acrodonta</taxon>
        <taxon>Agamidae</taxon>
        <taxon>Agaminae</taxon>
        <taxon>Phrynocephalus</taxon>
    </lineage>
</organism>
<dbReference type="EMBL" id="JAPFRF010000006">
    <property type="protein sequence ID" value="KAJ7330072.1"/>
    <property type="molecule type" value="Genomic_DNA"/>
</dbReference>
<proteinExistence type="predicted"/>
<dbReference type="AlphaFoldDB" id="A0A9Q0XY32"/>
<dbReference type="OrthoDB" id="9049671at2759"/>
<sequence>MHSGKRLAIYQPKEKPNMKRRAEQTLRFPQVQLVLLYFLTSSLLAKVYKLLLHLLSITGRLLFYWLTLQVVGTFHLWRCILQMSSAVHVLLVRKLGREVLTPAVEILQRSRAAVRSSCLYWVGALQYSAARWVLALLLVLLKQRVLMSVLSVGHQLQENRAAYWRALQPVMKQIAISLFLGCRDGFPEVFQLSAKARKYILTHVLKHHRPTWRSTSKESVSDDVTAVLPKTCILPRTSFKGPATCLLRDIPQTFVALKFVVPKERIVSGPGRYGLDITNVPSI</sequence>
<gene>
    <name evidence="2" type="ORF">JRQ81_016246</name>
</gene>
<feature type="transmembrane region" description="Helical" evidence="1">
    <location>
        <begin position="61"/>
        <end position="81"/>
    </location>
</feature>
<evidence type="ECO:0000313" key="3">
    <source>
        <dbReference type="Proteomes" id="UP001142489"/>
    </source>
</evidence>
<reference evidence="2" key="1">
    <citation type="journal article" date="2023" name="DNA Res.">
        <title>Chromosome-level genome assembly of Phrynocephalus forsythii using third-generation DNA sequencing and Hi-C analysis.</title>
        <authorList>
            <person name="Qi Y."/>
            <person name="Zhao W."/>
            <person name="Zhao Y."/>
            <person name="Niu C."/>
            <person name="Cao S."/>
            <person name="Zhang Y."/>
        </authorList>
    </citation>
    <scope>NUCLEOTIDE SEQUENCE</scope>
    <source>
        <tissue evidence="2">Muscle</tissue>
    </source>
</reference>
<keyword evidence="1" id="KW-1133">Transmembrane helix</keyword>
<name>A0A9Q0XY32_9SAUR</name>
<evidence type="ECO:0000313" key="2">
    <source>
        <dbReference type="EMBL" id="KAJ7330072.1"/>
    </source>
</evidence>
<evidence type="ECO:0000256" key="1">
    <source>
        <dbReference type="SAM" id="Phobius"/>
    </source>
</evidence>
<protein>
    <submittedName>
        <fullName evidence="2">Uncharacterized protein</fullName>
    </submittedName>
</protein>